<evidence type="ECO:0000256" key="1">
    <source>
        <dbReference type="ARBA" id="ARBA00009865"/>
    </source>
</evidence>
<feature type="site" description="Important for catalytic activity, responsible for pKa modulation of the active site Glu and correct orientation of both the proton donor and substrate" evidence="4">
    <location>
        <position position="160"/>
    </location>
</feature>
<dbReference type="InterPro" id="IPR041542">
    <property type="entry name" value="GH43_C2"/>
</dbReference>
<dbReference type="SUPFAM" id="SSF49899">
    <property type="entry name" value="Concanavalin A-like lectins/glucanases"/>
    <property type="match status" value="1"/>
</dbReference>
<organism evidence="8 9">
    <name type="scientific">Favolaschia claudopus</name>
    <dbReference type="NCBI Taxonomy" id="2862362"/>
    <lineage>
        <taxon>Eukaryota</taxon>
        <taxon>Fungi</taxon>
        <taxon>Dikarya</taxon>
        <taxon>Basidiomycota</taxon>
        <taxon>Agaricomycotina</taxon>
        <taxon>Agaricomycetes</taxon>
        <taxon>Agaricomycetidae</taxon>
        <taxon>Agaricales</taxon>
        <taxon>Marasmiineae</taxon>
        <taxon>Mycenaceae</taxon>
        <taxon>Favolaschia</taxon>
    </lineage>
</organism>
<dbReference type="PANTHER" id="PTHR42812:SF17">
    <property type="entry name" value="BETA-XYLOSIDASE C-TERMINAL CONCANAVALIN A-LIKE DOMAIN-CONTAINING PROTEIN-RELATED"/>
    <property type="match status" value="1"/>
</dbReference>
<evidence type="ECO:0000256" key="2">
    <source>
        <dbReference type="ARBA" id="ARBA00022801"/>
    </source>
</evidence>
<protein>
    <submittedName>
        <fullName evidence="8">Xylosidase: arabinofuranosidase protein</fullName>
    </submittedName>
</protein>
<dbReference type="Gene3D" id="2.60.120.200">
    <property type="match status" value="1"/>
</dbReference>
<evidence type="ECO:0000313" key="8">
    <source>
        <dbReference type="EMBL" id="KAK7045054.1"/>
    </source>
</evidence>
<sequence>MFSPCWRIFGIIATSLSALVLADAAANGNKTHLNPTIPGWHSDPSCVFVPEWDDTFFCVTSTFLVTPAIPVHASKDLVNWRLASHALTRETQWPHFNTTGQNEGIFAITLRFHQGTFYAITFFVSDGSNPLPPGLLFKTTDPFDDAAWSDPVLFRPGNIDPDLFWDDDNVPYMTCAESFISTIDLDTGALGPVTQLWNGTGDRNPEGPHVYKKDGWYYLLIAEGGTEVNHTVTMARSRTLTGTYVGFEGNPVLTNKNTGQYFQTVGHADLFKDGTGHWWASALATRSGPEWVNYPMGREMVVTPATWEEGQFPVISPVRGSESAWALPVSKNVRGRGPIYGTPDVFDFAPGTALPTNLLFWRWPNLSSFTISPPGHPNTLRISPSPDISSGVDPISFIARLQTDTLFEYSVDVSFAPTQLDEEAGITVFLTQLQHIDLGIVQVVDKLNHGMLQLRLRTTGGGNFGAAPPAVVHPIPNSWRAAPITLAVRADNDTHYTFSASSNSGLGRIVLGALPATIVSGGTGPFTGTLLGAYATANNGTGTTPAFISSWRYTGIAQKIDNHTFVPSW</sequence>
<keyword evidence="2 5" id="KW-0378">Hydrolase</keyword>
<evidence type="ECO:0000256" key="6">
    <source>
        <dbReference type="SAM" id="SignalP"/>
    </source>
</evidence>
<dbReference type="GO" id="GO:0005975">
    <property type="term" value="P:carbohydrate metabolic process"/>
    <property type="evidence" value="ECO:0007669"/>
    <property type="project" value="InterPro"/>
</dbReference>
<dbReference type="Gene3D" id="2.115.10.20">
    <property type="entry name" value="Glycosyl hydrolase domain, family 43"/>
    <property type="match status" value="1"/>
</dbReference>
<proteinExistence type="inferred from homology"/>
<dbReference type="PANTHER" id="PTHR42812">
    <property type="entry name" value="BETA-XYLOSIDASE"/>
    <property type="match status" value="1"/>
</dbReference>
<evidence type="ECO:0000313" key="9">
    <source>
        <dbReference type="Proteomes" id="UP001362999"/>
    </source>
</evidence>
<gene>
    <name evidence="8" type="ORF">R3P38DRAFT_2882314</name>
</gene>
<name>A0AAW0D2B1_9AGAR</name>
<dbReference type="GO" id="GO:0004553">
    <property type="term" value="F:hydrolase activity, hydrolyzing O-glycosyl compounds"/>
    <property type="evidence" value="ECO:0007669"/>
    <property type="project" value="InterPro"/>
</dbReference>
<keyword evidence="6" id="KW-0732">Signal</keyword>
<feature type="domain" description="Beta-xylosidase C-terminal Concanavalin A-like" evidence="7">
    <location>
        <begin position="352"/>
        <end position="553"/>
    </location>
</feature>
<feature type="signal peptide" evidence="6">
    <location>
        <begin position="1"/>
        <end position="24"/>
    </location>
</feature>
<feature type="chain" id="PRO_5043844270" evidence="6">
    <location>
        <begin position="25"/>
        <end position="569"/>
    </location>
</feature>
<keyword evidence="9" id="KW-1185">Reference proteome</keyword>
<dbReference type="InterPro" id="IPR023296">
    <property type="entry name" value="Glyco_hydro_beta-prop_sf"/>
</dbReference>
<keyword evidence="3 5" id="KW-0326">Glycosidase</keyword>
<evidence type="ECO:0000256" key="5">
    <source>
        <dbReference type="RuleBase" id="RU361187"/>
    </source>
</evidence>
<dbReference type="Proteomes" id="UP001362999">
    <property type="component" value="Unassembled WGS sequence"/>
</dbReference>
<accession>A0AAW0D2B1</accession>
<dbReference type="Pfam" id="PF04616">
    <property type="entry name" value="Glyco_hydro_43"/>
    <property type="match status" value="1"/>
</dbReference>
<dbReference type="EMBL" id="JAWWNJ010000011">
    <property type="protein sequence ID" value="KAK7045054.1"/>
    <property type="molecule type" value="Genomic_DNA"/>
</dbReference>
<comment type="caution">
    <text evidence="8">The sequence shown here is derived from an EMBL/GenBank/DDBJ whole genome shotgun (WGS) entry which is preliminary data.</text>
</comment>
<evidence type="ECO:0000256" key="3">
    <source>
        <dbReference type="ARBA" id="ARBA00023295"/>
    </source>
</evidence>
<dbReference type="SUPFAM" id="SSF75005">
    <property type="entry name" value="Arabinanase/levansucrase/invertase"/>
    <property type="match status" value="1"/>
</dbReference>
<dbReference type="InterPro" id="IPR013320">
    <property type="entry name" value="ConA-like_dom_sf"/>
</dbReference>
<evidence type="ECO:0000256" key="4">
    <source>
        <dbReference type="PIRSR" id="PIRSR606710-2"/>
    </source>
</evidence>
<reference evidence="8 9" key="1">
    <citation type="journal article" date="2024" name="J Genomics">
        <title>Draft genome sequencing and assembly of Favolaschia claudopus CIRM-BRFM 2984 isolated from oak limbs.</title>
        <authorList>
            <person name="Navarro D."/>
            <person name="Drula E."/>
            <person name="Chaduli D."/>
            <person name="Cazenave R."/>
            <person name="Ahrendt S."/>
            <person name="Wang J."/>
            <person name="Lipzen A."/>
            <person name="Daum C."/>
            <person name="Barry K."/>
            <person name="Grigoriev I.V."/>
            <person name="Favel A."/>
            <person name="Rosso M.N."/>
            <person name="Martin F."/>
        </authorList>
    </citation>
    <scope>NUCLEOTIDE SEQUENCE [LARGE SCALE GENOMIC DNA]</scope>
    <source>
        <strain evidence="8 9">CIRM-BRFM 2984</strain>
    </source>
</reference>
<dbReference type="InterPro" id="IPR006710">
    <property type="entry name" value="Glyco_hydro_43"/>
</dbReference>
<evidence type="ECO:0000259" key="7">
    <source>
        <dbReference type="Pfam" id="PF17851"/>
    </source>
</evidence>
<dbReference type="InterPro" id="IPR051795">
    <property type="entry name" value="Glycosyl_Hydrlase_43"/>
</dbReference>
<comment type="similarity">
    <text evidence="1 5">Belongs to the glycosyl hydrolase 43 family.</text>
</comment>
<dbReference type="Pfam" id="PF17851">
    <property type="entry name" value="GH43_C2"/>
    <property type="match status" value="1"/>
</dbReference>
<dbReference type="CDD" id="cd18833">
    <property type="entry name" value="GH43_PcXyl-like"/>
    <property type="match status" value="1"/>
</dbReference>
<dbReference type="AlphaFoldDB" id="A0AAW0D2B1"/>